<dbReference type="Pfam" id="PF00988">
    <property type="entry name" value="CPSase_sm_chain"/>
    <property type="match status" value="1"/>
</dbReference>
<feature type="binding site" evidence="8">
    <location>
        <position position="46"/>
    </location>
    <ligand>
        <name>L-glutamine</name>
        <dbReference type="ChEBI" id="CHEBI:58359"/>
    </ligand>
</feature>
<evidence type="ECO:0000256" key="1">
    <source>
        <dbReference type="ARBA" id="ARBA00005077"/>
    </source>
</evidence>
<dbReference type="NCBIfam" id="NF009475">
    <property type="entry name" value="PRK12838.1"/>
    <property type="match status" value="1"/>
</dbReference>
<feature type="binding site" evidence="8">
    <location>
        <position position="282"/>
    </location>
    <ligand>
        <name>L-glutamine</name>
        <dbReference type="ChEBI" id="CHEBI:58359"/>
    </ligand>
</feature>
<feature type="binding site" evidence="8">
    <location>
        <position position="241"/>
    </location>
    <ligand>
        <name>L-glutamine</name>
        <dbReference type="ChEBI" id="CHEBI:58359"/>
    </ligand>
</feature>
<dbReference type="UniPathway" id="UPA00068">
    <property type="reaction ID" value="UER00171"/>
</dbReference>
<evidence type="ECO:0000256" key="7">
    <source>
        <dbReference type="ARBA" id="ARBA00048816"/>
    </source>
</evidence>
<dbReference type="InterPro" id="IPR017926">
    <property type="entry name" value="GATASE"/>
</dbReference>
<dbReference type="Proteomes" id="UP001387110">
    <property type="component" value="Unassembled WGS sequence"/>
</dbReference>
<dbReference type="PRINTS" id="PR00099">
    <property type="entry name" value="CPSGATASE"/>
</dbReference>
<keyword evidence="8" id="KW-0028">Amino-acid biosynthesis</keyword>
<feature type="active site" description="Nucleophile" evidence="8">
    <location>
        <position position="237"/>
    </location>
</feature>
<dbReference type="GO" id="GO:0006526">
    <property type="term" value="P:L-arginine biosynthetic process"/>
    <property type="evidence" value="ECO:0007669"/>
    <property type="project" value="UniProtKB-UniRule"/>
</dbReference>
<dbReference type="GO" id="GO:0004088">
    <property type="term" value="F:carbamoyl-phosphate synthase (glutamine-hydrolyzing) activity"/>
    <property type="evidence" value="ECO:0007669"/>
    <property type="project" value="UniProtKB-UniRule"/>
</dbReference>
<dbReference type="InterPro" id="IPR002474">
    <property type="entry name" value="CarbamoylP_synth_ssu_N"/>
</dbReference>
<dbReference type="PROSITE" id="PS51273">
    <property type="entry name" value="GATASE_TYPE_1"/>
    <property type="match status" value="1"/>
</dbReference>
<dbReference type="InterPro" id="IPR050472">
    <property type="entry name" value="Anth_synth/Amidotransfase"/>
</dbReference>
<evidence type="ECO:0000313" key="13">
    <source>
        <dbReference type="Proteomes" id="UP001387110"/>
    </source>
</evidence>
<keyword evidence="8" id="KW-0665">Pyrimidine biosynthesis</keyword>
<reference evidence="11 13" key="2">
    <citation type="submission" date="2023-12" db="EMBL/GenBank/DDBJ databases">
        <authorList>
            <person name="Easwaran N."/>
            <person name="Lazarus H.P.S."/>
        </authorList>
    </citation>
    <scope>NUCLEOTIDE SEQUENCE [LARGE SCALE GENOMIC DNA]</scope>
    <source>
        <strain evidence="11 13">VIT-2023</strain>
    </source>
</reference>
<dbReference type="EMBL" id="JBAWKY010000005">
    <property type="protein sequence ID" value="MEI4463598.1"/>
    <property type="molecule type" value="Genomic_DNA"/>
</dbReference>
<keyword evidence="13" id="KW-1185">Reference proteome</keyword>
<evidence type="ECO:0000259" key="9">
    <source>
        <dbReference type="SMART" id="SM01097"/>
    </source>
</evidence>
<feature type="active site" evidence="8">
    <location>
        <position position="324"/>
    </location>
</feature>
<organism evidence="10 12">
    <name type="scientific">Exiguobacterium indicum</name>
    <dbReference type="NCBI Taxonomy" id="296995"/>
    <lineage>
        <taxon>Bacteria</taxon>
        <taxon>Bacillati</taxon>
        <taxon>Bacillota</taxon>
        <taxon>Bacilli</taxon>
        <taxon>Bacillales</taxon>
        <taxon>Bacillales Family XII. Incertae Sedis</taxon>
        <taxon>Exiguobacterium</taxon>
    </lineage>
</organism>
<evidence type="ECO:0000313" key="12">
    <source>
        <dbReference type="Proteomes" id="UP000053797"/>
    </source>
</evidence>
<keyword evidence="8" id="KW-0055">Arginine biosynthesis</keyword>
<dbReference type="InterPro" id="IPR035686">
    <property type="entry name" value="CPSase_GATase1"/>
</dbReference>
<dbReference type="GO" id="GO:0005524">
    <property type="term" value="F:ATP binding"/>
    <property type="evidence" value="ECO:0007669"/>
    <property type="project" value="UniProtKB-UniRule"/>
</dbReference>
<evidence type="ECO:0000313" key="11">
    <source>
        <dbReference type="EMBL" id="MEI4463598.1"/>
    </source>
</evidence>
<dbReference type="InterPro" id="IPR029062">
    <property type="entry name" value="Class_I_gatase-like"/>
</dbReference>
<dbReference type="CDD" id="cd01744">
    <property type="entry name" value="GATase1_CPSase"/>
    <property type="match status" value="1"/>
</dbReference>
<comment type="caution">
    <text evidence="10">The sequence shown here is derived from an EMBL/GenBank/DDBJ whole genome shotgun (WGS) entry which is preliminary data.</text>
</comment>
<keyword evidence="4 8" id="KW-0547">Nucleotide-binding</keyword>
<dbReference type="PANTHER" id="PTHR43418:SF7">
    <property type="entry name" value="CARBAMOYL-PHOSPHATE SYNTHASE SMALL CHAIN"/>
    <property type="match status" value="1"/>
</dbReference>
<dbReference type="SUPFAM" id="SSF52317">
    <property type="entry name" value="Class I glutamine amidotransferase-like"/>
    <property type="match status" value="1"/>
</dbReference>
<dbReference type="PRINTS" id="PR00097">
    <property type="entry name" value="ANTSNTHASEII"/>
</dbReference>
<dbReference type="SUPFAM" id="SSF52021">
    <property type="entry name" value="Carbamoyl phosphate synthetase, small subunit N-terminal domain"/>
    <property type="match status" value="1"/>
</dbReference>
<feature type="binding site" evidence="8">
    <location>
        <position position="212"/>
    </location>
    <ligand>
        <name>L-glutamine</name>
        <dbReference type="ChEBI" id="CHEBI:58359"/>
    </ligand>
</feature>
<feature type="region of interest" description="CPSase" evidence="8">
    <location>
        <begin position="1"/>
        <end position="162"/>
    </location>
</feature>
<dbReference type="SMART" id="SM01097">
    <property type="entry name" value="CPSase_sm_chain"/>
    <property type="match status" value="1"/>
</dbReference>
<evidence type="ECO:0000313" key="10">
    <source>
        <dbReference type="EMBL" id="KSU48149.1"/>
    </source>
</evidence>
<keyword evidence="6 8" id="KW-0315">Glutamine amidotransferase</keyword>
<dbReference type="Gene3D" id="3.50.30.20">
    <property type="entry name" value="Carbamoyl-phosphate synthase small subunit, N-terminal domain"/>
    <property type="match status" value="1"/>
</dbReference>
<comment type="catalytic activity">
    <reaction evidence="8">
        <text>L-glutamine + H2O = L-glutamate + NH4(+)</text>
        <dbReference type="Rhea" id="RHEA:15889"/>
        <dbReference type="ChEBI" id="CHEBI:15377"/>
        <dbReference type="ChEBI" id="CHEBI:28938"/>
        <dbReference type="ChEBI" id="CHEBI:29985"/>
        <dbReference type="ChEBI" id="CHEBI:58359"/>
    </reaction>
</comment>
<dbReference type="Gene3D" id="3.40.50.880">
    <property type="match status" value="1"/>
</dbReference>
<feature type="domain" description="Carbamoyl-phosphate synthase small subunit N-terminal" evidence="9">
    <location>
        <begin position="3"/>
        <end position="128"/>
    </location>
</feature>
<dbReference type="UniPathway" id="UPA00070">
    <property type="reaction ID" value="UER00115"/>
</dbReference>
<feature type="binding site" evidence="8">
    <location>
        <position position="238"/>
    </location>
    <ligand>
        <name>L-glutamine</name>
        <dbReference type="ChEBI" id="CHEBI:58359"/>
    </ligand>
</feature>
<evidence type="ECO:0000256" key="4">
    <source>
        <dbReference type="ARBA" id="ARBA00022741"/>
    </source>
</evidence>
<accession>A0A0V8GD50</accession>
<protein>
    <recommendedName>
        <fullName evidence="8">Carbamoyl phosphate synthase small chain</fullName>
        <ecNumber evidence="8">6.3.5.5</ecNumber>
    </recommendedName>
    <alternativeName>
        <fullName evidence="8">Carbamoyl phosphate synthetase glutamine chain</fullName>
    </alternativeName>
</protein>
<feature type="binding site" evidence="8">
    <location>
        <position position="279"/>
    </location>
    <ligand>
        <name>L-glutamine</name>
        <dbReference type="ChEBI" id="CHEBI:58359"/>
    </ligand>
</feature>
<comment type="function">
    <text evidence="8">Small subunit of the glutamine-dependent carbamoyl phosphate synthetase (CPSase). CPSase catalyzes the formation of carbamoyl phosphate from the ammonia moiety of glutamine, carbonate, and phosphate donated by ATP, constituting the first step of 2 biosynthetic pathways, one leading to arginine and/or urea and the other to pyrimidine nucleotides. The small subunit (glutamine amidotransferase) binds and cleaves glutamine to supply the large subunit with the substrate ammonia.</text>
</comment>
<dbReference type="EMBL" id="LNQL01000005">
    <property type="protein sequence ID" value="KSU48149.1"/>
    <property type="molecule type" value="Genomic_DNA"/>
</dbReference>
<dbReference type="OrthoDB" id="9804328at2"/>
<dbReference type="EC" id="6.3.5.5" evidence="8"/>
<keyword evidence="5 8" id="KW-0067">ATP-binding</keyword>
<feature type="binding site" evidence="8">
    <location>
        <position position="210"/>
    </location>
    <ligand>
        <name>L-glutamine</name>
        <dbReference type="ChEBI" id="CHEBI:58359"/>
    </ligand>
</feature>
<reference evidence="10 12" key="1">
    <citation type="journal article" date="2015" name="Int. J. Syst. Evol. Microbiol.">
        <title>Exiguobacterium enclense sp. nov., isolated from sediment.</title>
        <authorList>
            <person name="Dastager S.G."/>
            <person name="Mawlankar R."/>
            <person name="Sonalkar V.V."/>
            <person name="Thorat M.N."/>
            <person name="Mual P."/>
            <person name="Verma A."/>
            <person name="Krishnamurthi S."/>
            <person name="Tang S.K."/>
            <person name="Li W.J."/>
        </authorList>
    </citation>
    <scope>NUCLEOTIDE SEQUENCE [LARGE SCALE GENOMIC DNA]</scope>
    <source>
        <strain evidence="10 12">NIO-1109</strain>
    </source>
</reference>
<dbReference type="NCBIfam" id="TIGR01368">
    <property type="entry name" value="CPSaseIIsmall"/>
    <property type="match status" value="1"/>
</dbReference>
<dbReference type="Proteomes" id="UP000053797">
    <property type="component" value="Unassembled WGS sequence"/>
</dbReference>
<comment type="pathway">
    <text evidence="8">Pyrimidine metabolism; UMP biosynthesis via de novo pathway; (S)-dihydroorotate from bicarbonate: step 1/3.</text>
</comment>
<feature type="binding site" evidence="8">
    <location>
        <position position="281"/>
    </location>
    <ligand>
        <name>L-glutamine</name>
        <dbReference type="ChEBI" id="CHEBI:58359"/>
    </ligand>
</feature>
<evidence type="ECO:0000256" key="2">
    <source>
        <dbReference type="ARBA" id="ARBA00007800"/>
    </source>
</evidence>
<comment type="similarity">
    <text evidence="2 8">Belongs to the CarA family.</text>
</comment>
<evidence type="ECO:0000256" key="5">
    <source>
        <dbReference type="ARBA" id="ARBA00022840"/>
    </source>
</evidence>
<comment type="subunit">
    <text evidence="8">Composed of two chains; the small (or glutamine) chain promotes the hydrolysis of glutamine to ammonia, which is used by the large (or ammonia) chain to synthesize carbamoyl phosphate. Tetramer of heterodimers (alpha,beta)4.</text>
</comment>
<dbReference type="Pfam" id="PF00117">
    <property type="entry name" value="GATase"/>
    <property type="match status" value="1"/>
</dbReference>
<dbReference type="InterPro" id="IPR006274">
    <property type="entry name" value="CarbamoylP_synth_ssu"/>
</dbReference>
<dbReference type="GO" id="GO:0006541">
    <property type="term" value="P:glutamine metabolic process"/>
    <property type="evidence" value="ECO:0007669"/>
    <property type="project" value="InterPro"/>
</dbReference>
<name>A0A0V8GD50_9BACL</name>
<feature type="active site" evidence="8">
    <location>
        <position position="322"/>
    </location>
</feature>
<dbReference type="AlphaFoldDB" id="A0A0V8GD50"/>
<gene>
    <name evidence="8" type="primary">carA</name>
    <name evidence="10" type="ORF">AS033_13510</name>
    <name evidence="11" type="ORF">SZL87_14320</name>
</gene>
<evidence type="ECO:0000256" key="6">
    <source>
        <dbReference type="ARBA" id="ARBA00022962"/>
    </source>
</evidence>
<dbReference type="GO" id="GO:0006207">
    <property type="term" value="P:'de novo' pyrimidine nucleobase biosynthetic process"/>
    <property type="evidence" value="ECO:0007669"/>
    <property type="project" value="InterPro"/>
</dbReference>
<comment type="catalytic activity">
    <reaction evidence="7 8">
        <text>hydrogencarbonate + L-glutamine + 2 ATP + H2O = carbamoyl phosphate + L-glutamate + 2 ADP + phosphate + 2 H(+)</text>
        <dbReference type="Rhea" id="RHEA:18633"/>
        <dbReference type="ChEBI" id="CHEBI:15377"/>
        <dbReference type="ChEBI" id="CHEBI:15378"/>
        <dbReference type="ChEBI" id="CHEBI:17544"/>
        <dbReference type="ChEBI" id="CHEBI:29985"/>
        <dbReference type="ChEBI" id="CHEBI:30616"/>
        <dbReference type="ChEBI" id="CHEBI:43474"/>
        <dbReference type="ChEBI" id="CHEBI:58228"/>
        <dbReference type="ChEBI" id="CHEBI:58359"/>
        <dbReference type="ChEBI" id="CHEBI:456216"/>
        <dbReference type="EC" id="6.3.5.5"/>
    </reaction>
</comment>
<keyword evidence="3 8" id="KW-0436">Ligase</keyword>
<dbReference type="PANTHER" id="PTHR43418">
    <property type="entry name" value="MULTIFUNCTIONAL TRYPTOPHAN BIOSYNTHESIS PROTEIN-RELATED"/>
    <property type="match status" value="1"/>
</dbReference>
<proteinExistence type="inferred from homology"/>
<sequence length="352" mass="38003">MKQSGKLTLANGTTFTGSWQGTAPVKGEVVFFTGMTGYQEVLTDPSYQGQILVFTYPLIGQYGIQAEASESNQIQVAGVIVQTLAEDGEGTSLASWLGEANVPILSGVDTRSLVHLLRTEGDQFGDMMQVDMSVTASIDTAYIASVSTTSNIEYVPEVEQGHIVCIDYGVKQSMIDALLERHMRVTVVPYDTTPERIQALAPDGLLFSNGPGDPTQLDPFLSGIRELATSYPTLGICMGHQVLAHAFGCTLLKQHHGHRGANHPVRHLASGQVFMTSQNHGYAVDVKSIEASEMELAYEHINDGSVEGLIHPVLPIMTVQFHPEASPGPTEAMVVFDQFVNSVLHQEVAYVG</sequence>
<dbReference type="InterPro" id="IPR036480">
    <property type="entry name" value="CarbP_synth_ssu_N_sf"/>
</dbReference>
<dbReference type="RefSeq" id="WP_023467223.1">
    <property type="nucleotide sequence ID" value="NZ_FMYN01000005.1"/>
</dbReference>
<evidence type="ECO:0000256" key="3">
    <source>
        <dbReference type="ARBA" id="ARBA00022598"/>
    </source>
</evidence>
<comment type="pathway">
    <text evidence="1 8">Amino-acid biosynthesis; L-arginine biosynthesis; carbamoyl phosphate from bicarbonate: step 1/1.</text>
</comment>
<dbReference type="HAMAP" id="MF_01209">
    <property type="entry name" value="CPSase_S_chain"/>
    <property type="match status" value="1"/>
</dbReference>
<dbReference type="PRINTS" id="PR00096">
    <property type="entry name" value="GATASE"/>
</dbReference>
<evidence type="ECO:0000256" key="8">
    <source>
        <dbReference type="HAMAP-Rule" id="MF_01209"/>
    </source>
</evidence>
<dbReference type="GO" id="GO:0044205">
    <property type="term" value="P:'de novo' UMP biosynthetic process"/>
    <property type="evidence" value="ECO:0007669"/>
    <property type="project" value="UniProtKB-UniRule"/>
</dbReference>